<dbReference type="Proteomes" id="UP000177039">
    <property type="component" value="Unassembled WGS sequence"/>
</dbReference>
<comment type="similarity">
    <text evidence="1">Belongs to the LacAB/RpiB family.</text>
</comment>
<dbReference type="GO" id="GO:0019316">
    <property type="term" value="P:D-allose catabolic process"/>
    <property type="evidence" value="ECO:0007669"/>
    <property type="project" value="TreeGrafter"/>
</dbReference>
<protein>
    <submittedName>
        <fullName evidence="3">Ribose-5-phosphate isomerase</fullName>
    </submittedName>
</protein>
<name>A0A1F5H6L7_9BACT</name>
<feature type="binding site" evidence="2">
    <location>
        <position position="138"/>
    </location>
    <ligand>
        <name>D-ribulose 5-phosphate</name>
        <dbReference type="ChEBI" id="CHEBI:58121"/>
    </ligand>
</feature>
<gene>
    <name evidence="3" type="ORF">A3B54_05590</name>
</gene>
<dbReference type="NCBIfam" id="NF004051">
    <property type="entry name" value="PRK05571.1"/>
    <property type="match status" value="1"/>
</dbReference>
<feature type="binding site" evidence="2">
    <location>
        <position position="111"/>
    </location>
    <ligand>
        <name>D-ribulose 5-phosphate</name>
        <dbReference type="ChEBI" id="CHEBI:58121"/>
    </ligand>
</feature>
<dbReference type="GO" id="GO:0009052">
    <property type="term" value="P:pentose-phosphate shunt, non-oxidative branch"/>
    <property type="evidence" value="ECO:0007669"/>
    <property type="project" value="TreeGrafter"/>
</dbReference>
<dbReference type="Pfam" id="PF02502">
    <property type="entry name" value="LacAB_rpiB"/>
    <property type="match status" value="1"/>
</dbReference>
<evidence type="ECO:0000313" key="4">
    <source>
        <dbReference type="Proteomes" id="UP000177039"/>
    </source>
</evidence>
<feature type="binding site" evidence="2">
    <location>
        <begin position="7"/>
        <end position="8"/>
    </location>
    <ligand>
        <name>D-ribulose 5-phosphate</name>
        <dbReference type="ChEBI" id="CHEBI:58121"/>
    </ligand>
</feature>
<dbReference type="SUPFAM" id="SSF89623">
    <property type="entry name" value="Ribose/Galactose isomerase RpiB/AlsB"/>
    <property type="match status" value="1"/>
</dbReference>
<dbReference type="PIRSF" id="PIRSF005384">
    <property type="entry name" value="RpiB_LacA_B"/>
    <property type="match status" value="1"/>
</dbReference>
<feature type="binding site" evidence="2">
    <location>
        <position position="101"/>
    </location>
    <ligand>
        <name>D-ribulose 5-phosphate</name>
        <dbReference type="ChEBI" id="CHEBI:58121"/>
    </ligand>
</feature>
<dbReference type="AlphaFoldDB" id="A0A1F5H6L7"/>
<dbReference type="GO" id="GO:0004751">
    <property type="term" value="F:ribose-5-phosphate isomerase activity"/>
    <property type="evidence" value="ECO:0007669"/>
    <property type="project" value="TreeGrafter"/>
</dbReference>
<reference evidence="3 4" key="1">
    <citation type="journal article" date="2016" name="Nat. Commun.">
        <title>Thousands of microbial genomes shed light on interconnected biogeochemical processes in an aquifer system.</title>
        <authorList>
            <person name="Anantharaman K."/>
            <person name="Brown C.T."/>
            <person name="Hug L.A."/>
            <person name="Sharon I."/>
            <person name="Castelle C.J."/>
            <person name="Probst A.J."/>
            <person name="Thomas B.C."/>
            <person name="Singh A."/>
            <person name="Wilkins M.J."/>
            <person name="Karaoz U."/>
            <person name="Brodie E.L."/>
            <person name="Williams K.H."/>
            <person name="Hubbard S.S."/>
            <person name="Banfield J.F."/>
        </authorList>
    </citation>
    <scope>NUCLEOTIDE SEQUENCE [LARGE SCALE GENOMIC DNA]</scope>
</reference>
<dbReference type="NCBIfam" id="TIGR00689">
    <property type="entry name" value="rpiB_lacA_lacB"/>
    <property type="match status" value="1"/>
</dbReference>
<keyword evidence="3" id="KW-0413">Isomerase</keyword>
<dbReference type="EMBL" id="MFBT01000011">
    <property type="protein sequence ID" value="OGD99717.1"/>
    <property type="molecule type" value="Genomic_DNA"/>
</dbReference>
<feature type="binding site" evidence="2">
    <location>
        <begin position="66"/>
        <end position="70"/>
    </location>
    <ligand>
        <name>D-ribulose 5-phosphate</name>
        <dbReference type="ChEBI" id="CHEBI:58121"/>
    </ligand>
</feature>
<dbReference type="Gene3D" id="3.40.1400.10">
    <property type="entry name" value="Sugar-phosphate isomerase, RpiB/LacA/LacB"/>
    <property type="match status" value="1"/>
</dbReference>
<evidence type="ECO:0000313" key="3">
    <source>
        <dbReference type="EMBL" id="OGD99717.1"/>
    </source>
</evidence>
<dbReference type="InterPro" id="IPR036569">
    <property type="entry name" value="RpiB_LacA_LacB_sf"/>
</dbReference>
<evidence type="ECO:0000256" key="1">
    <source>
        <dbReference type="ARBA" id="ARBA00008754"/>
    </source>
</evidence>
<sequence length="147" mass="16156">MVYIASDHAGFYLKKQLIQYLRVKGLEVEDMGAFELDEADDYPDFIYPCARRVVDDPGSLGIVIGGSGQGEAIVANKVKGIRAAVINSPNPQIAKLAREHNDANILSLGARFLSSDDAKRAVSAWLEAKFEGGRHARRIEKIKKIET</sequence>
<dbReference type="PANTHER" id="PTHR30345">
    <property type="entry name" value="RIBOSE-5-PHOSPHATE ISOMERASE B"/>
    <property type="match status" value="1"/>
</dbReference>
<dbReference type="InterPro" id="IPR003500">
    <property type="entry name" value="RpiB_LacA_LacB"/>
</dbReference>
<dbReference type="PANTHER" id="PTHR30345:SF0">
    <property type="entry name" value="DNA DAMAGE-REPAIR_TOLERATION PROTEIN DRT102"/>
    <property type="match status" value="1"/>
</dbReference>
<accession>A0A1F5H6L7</accession>
<proteinExistence type="inferred from homology"/>
<organism evidence="3 4">
    <name type="scientific">Candidatus Curtissbacteria bacterium RIFCSPLOWO2_01_FULL_42_50</name>
    <dbReference type="NCBI Taxonomy" id="1797730"/>
    <lineage>
        <taxon>Bacteria</taxon>
        <taxon>Candidatus Curtissiibacteriota</taxon>
    </lineage>
</organism>
<evidence type="ECO:0000256" key="2">
    <source>
        <dbReference type="PIRSR" id="PIRSR005384-2"/>
    </source>
</evidence>
<feature type="binding site" evidence="2">
    <location>
        <position position="134"/>
    </location>
    <ligand>
        <name>D-ribulose 5-phosphate</name>
        <dbReference type="ChEBI" id="CHEBI:58121"/>
    </ligand>
</feature>
<comment type="caution">
    <text evidence="3">The sequence shown here is derived from an EMBL/GenBank/DDBJ whole genome shotgun (WGS) entry which is preliminary data.</text>
</comment>